<dbReference type="SUPFAM" id="SSF51735">
    <property type="entry name" value="NAD(P)-binding Rossmann-fold domains"/>
    <property type="match status" value="1"/>
</dbReference>
<dbReference type="Proteomes" id="UP000295414">
    <property type="component" value="Unassembled WGS sequence"/>
</dbReference>
<evidence type="ECO:0000256" key="1">
    <source>
        <dbReference type="ARBA" id="ARBA00004937"/>
    </source>
</evidence>
<dbReference type="InterPro" id="IPR001282">
    <property type="entry name" value="G6P_DH"/>
</dbReference>
<dbReference type="OrthoDB" id="9802739at2"/>
<dbReference type="PANTHER" id="PTHR23429">
    <property type="entry name" value="GLUCOSE-6-PHOSPHATE 1-DEHYDROGENASE G6PD"/>
    <property type="match status" value="1"/>
</dbReference>
<feature type="binding site" evidence="7">
    <location>
        <position position="183"/>
    </location>
    <ligand>
        <name>substrate</name>
    </ligand>
</feature>
<evidence type="ECO:0000313" key="10">
    <source>
        <dbReference type="EMBL" id="TCT25876.1"/>
    </source>
</evidence>
<proteinExistence type="inferred from homology"/>
<dbReference type="Gene3D" id="3.40.50.720">
    <property type="entry name" value="NAD(P)-binding Rossmann-like Domain"/>
    <property type="match status" value="1"/>
</dbReference>
<feature type="domain" description="Glucose-6-phosphate dehydrogenase NAD-binding" evidence="8">
    <location>
        <begin position="14"/>
        <end position="188"/>
    </location>
</feature>
<keyword evidence="5 7" id="KW-0560">Oxidoreductase</keyword>
<feature type="binding site" evidence="7">
    <location>
        <position position="149"/>
    </location>
    <ligand>
        <name>NADP(+)</name>
        <dbReference type="ChEBI" id="CHEBI:58349"/>
    </ligand>
</feature>
<keyword evidence="6 7" id="KW-0119">Carbohydrate metabolism</keyword>
<dbReference type="InterPro" id="IPR019796">
    <property type="entry name" value="G6P_DH_AS"/>
</dbReference>
<dbReference type="UniPathway" id="UPA00115">
    <property type="reaction ID" value="UER00408"/>
</dbReference>
<sequence length="491" mass="54019">MSVTPATHASLLTIFGATGDLAQRMLLPSLYSLQAERLLPEGMRILGTARSELDREGFAQLVADSIQQRIPAHERSEEALRGLLERLDYLPASADDDASMAALAARVQALRAGDVLYHMSTAPKFYGPACQALAAHGAAGPGTRVMLEKPIGKDLASAIAINDAVARAFDEERVYRVDHYLGKEGVQNLIALRFGNALFEPLWNARHVEQVQITVAETVGVEGRGDYYDDAGALRDMLQNHLLQLLCLVAMEPPARFDPTAVRNEKIKVLRSLRAIDASNVATESVAGQYTAGAIDGAAVPGYVEELGRPSRTETFVALRAHVDNWRWSGVPFYLRTGKRLPARSTEIYLQFRKVPYSIFGGAAAADMRPNGLLIKLQPEERIELDLMSKTPGLDRHGLRLSQVALDLDFHQEFSSARRRIAYERLYLDAIEGNGTLFVRRDETEAAWQWVDAIAAGWRDAGMLPRPYPAGTWGPGAAISLVDRLGHGWRE</sequence>
<feature type="binding site" evidence="7">
    <location>
        <position position="217"/>
    </location>
    <ligand>
        <name>substrate</name>
    </ligand>
</feature>
<feature type="binding site" evidence="7">
    <location>
        <position position="339"/>
    </location>
    <ligand>
        <name>substrate</name>
    </ligand>
</feature>
<evidence type="ECO:0000256" key="2">
    <source>
        <dbReference type="ARBA" id="ARBA00009975"/>
    </source>
</evidence>
<dbReference type="PRINTS" id="PR00079">
    <property type="entry name" value="G6PDHDRGNASE"/>
</dbReference>
<keyword evidence="11" id="KW-1185">Reference proteome</keyword>
<feature type="binding site" evidence="7">
    <location>
        <position position="50"/>
    </location>
    <ligand>
        <name>NADP(+)</name>
        <dbReference type="ChEBI" id="CHEBI:58349"/>
    </ligand>
</feature>
<feature type="domain" description="Glucose-6-phosphate dehydrogenase C-terminal" evidence="9">
    <location>
        <begin position="191"/>
        <end position="490"/>
    </location>
</feature>
<dbReference type="NCBIfam" id="TIGR00871">
    <property type="entry name" value="zwf"/>
    <property type="match status" value="1"/>
</dbReference>
<comment type="catalytic activity">
    <reaction evidence="7">
        <text>D-glucose 6-phosphate + NADP(+) = 6-phospho-D-glucono-1,5-lactone + NADPH + H(+)</text>
        <dbReference type="Rhea" id="RHEA:15841"/>
        <dbReference type="ChEBI" id="CHEBI:15378"/>
        <dbReference type="ChEBI" id="CHEBI:57783"/>
        <dbReference type="ChEBI" id="CHEBI:57955"/>
        <dbReference type="ChEBI" id="CHEBI:58349"/>
        <dbReference type="ChEBI" id="CHEBI:61548"/>
        <dbReference type="EC" id="1.1.1.49"/>
    </reaction>
</comment>
<dbReference type="GO" id="GO:0004345">
    <property type="term" value="F:glucose-6-phosphate dehydrogenase activity"/>
    <property type="evidence" value="ECO:0007669"/>
    <property type="project" value="UniProtKB-UniRule"/>
</dbReference>
<comment type="function">
    <text evidence="7">Catalyzes the oxidation of glucose 6-phosphate to 6-phosphogluconolactone.</text>
</comment>
<keyword evidence="3 7" id="KW-0313">Glucose metabolism</keyword>
<dbReference type="SUPFAM" id="SSF55347">
    <property type="entry name" value="Glyceraldehyde-3-phosphate dehydrogenase-like, C-terminal domain"/>
    <property type="match status" value="1"/>
</dbReference>
<comment type="caution">
    <text evidence="10">The sequence shown here is derived from an EMBL/GenBank/DDBJ whole genome shotgun (WGS) entry which is preliminary data.</text>
</comment>
<evidence type="ECO:0000259" key="8">
    <source>
        <dbReference type="Pfam" id="PF00479"/>
    </source>
</evidence>
<dbReference type="AlphaFoldDB" id="A0A4R3NBU3"/>
<dbReference type="GO" id="GO:0050661">
    <property type="term" value="F:NADP binding"/>
    <property type="evidence" value="ECO:0007669"/>
    <property type="project" value="UniProtKB-UniRule"/>
</dbReference>
<comment type="similarity">
    <text evidence="2 7">Belongs to the glucose-6-phosphate dehydrogenase family.</text>
</comment>
<feature type="binding site" evidence="7">
    <location>
        <position position="236"/>
    </location>
    <ligand>
        <name>substrate</name>
    </ligand>
</feature>
<dbReference type="HAMAP" id="MF_00966">
    <property type="entry name" value="G6PD"/>
    <property type="match status" value="1"/>
</dbReference>
<evidence type="ECO:0000256" key="6">
    <source>
        <dbReference type="ARBA" id="ARBA00023277"/>
    </source>
</evidence>
<comment type="caution">
    <text evidence="7">Lacks conserved residue(s) required for the propagation of feature annotation.</text>
</comment>
<dbReference type="Pfam" id="PF00479">
    <property type="entry name" value="G6PD_N"/>
    <property type="match status" value="1"/>
</dbReference>
<evidence type="ECO:0000256" key="4">
    <source>
        <dbReference type="ARBA" id="ARBA00022857"/>
    </source>
</evidence>
<dbReference type="Pfam" id="PF02781">
    <property type="entry name" value="G6PD_C"/>
    <property type="match status" value="1"/>
</dbReference>
<gene>
    <name evidence="7" type="primary">zwf</name>
    <name evidence="10" type="ORF">EDC34_101202</name>
</gene>
<dbReference type="InterPro" id="IPR022675">
    <property type="entry name" value="G6P_DH_C"/>
</dbReference>
<evidence type="ECO:0000313" key="11">
    <source>
        <dbReference type="Proteomes" id="UP000295414"/>
    </source>
</evidence>
<dbReference type="Gene3D" id="3.30.360.10">
    <property type="entry name" value="Dihydrodipicolinate Reductase, domain 2"/>
    <property type="match status" value="1"/>
</dbReference>
<dbReference type="GO" id="GO:0006006">
    <property type="term" value="P:glucose metabolic process"/>
    <property type="evidence" value="ECO:0007669"/>
    <property type="project" value="UniProtKB-KW"/>
</dbReference>
<dbReference type="PROSITE" id="PS00069">
    <property type="entry name" value="G6P_DEHYDROGENASE"/>
    <property type="match status" value="1"/>
</dbReference>
<dbReference type="InterPro" id="IPR036291">
    <property type="entry name" value="NAD(P)-bd_dom_sf"/>
</dbReference>
<keyword evidence="4 7" id="KW-0521">NADP</keyword>
<feature type="binding site" evidence="7">
    <location>
        <position position="179"/>
    </location>
    <ligand>
        <name>substrate</name>
    </ligand>
</feature>
<dbReference type="EMBL" id="SMAP01000001">
    <property type="protein sequence ID" value="TCT25876.1"/>
    <property type="molecule type" value="Genomic_DNA"/>
</dbReference>
<accession>A0A4R3NBU3</accession>
<dbReference type="InterPro" id="IPR022674">
    <property type="entry name" value="G6P_DH_NAD-bd"/>
</dbReference>
<dbReference type="PIRSF" id="PIRSF000110">
    <property type="entry name" value="G6PD"/>
    <property type="match status" value="1"/>
</dbReference>
<evidence type="ECO:0000256" key="5">
    <source>
        <dbReference type="ARBA" id="ARBA00023002"/>
    </source>
</evidence>
<dbReference type="PANTHER" id="PTHR23429:SF0">
    <property type="entry name" value="GLUCOSE-6-PHOSPHATE 1-DEHYDROGENASE"/>
    <property type="match status" value="1"/>
</dbReference>
<reference evidence="10 11" key="1">
    <citation type="submission" date="2019-03" db="EMBL/GenBank/DDBJ databases">
        <title>Genomic Encyclopedia of Type Strains, Phase IV (KMG-IV): sequencing the most valuable type-strain genomes for metagenomic binning, comparative biology and taxonomic classification.</title>
        <authorList>
            <person name="Goeker M."/>
        </authorList>
    </citation>
    <scope>NUCLEOTIDE SEQUENCE [LARGE SCALE GENOMIC DNA]</scope>
    <source>
        <strain evidence="10 11">DSM 13605</strain>
    </source>
</reference>
<evidence type="ECO:0000256" key="7">
    <source>
        <dbReference type="HAMAP-Rule" id="MF_00966"/>
    </source>
</evidence>
<evidence type="ECO:0000259" key="9">
    <source>
        <dbReference type="Pfam" id="PF02781"/>
    </source>
</evidence>
<dbReference type="EC" id="1.1.1.49" evidence="7"/>
<feature type="active site" description="Proton acceptor" evidence="7">
    <location>
        <position position="241"/>
    </location>
</feature>
<organism evidence="10 11">
    <name type="scientific">Thermomonas haemolytica</name>
    <dbReference type="NCBI Taxonomy" id="141949"/>
    <lineage>
        <taxon>Bacteria</taxon>
        <taxon>Pseudomonadati</taxon>
        <taxon>Pseudomonadota</taxon>
        <taxon>Gammaproteobacteria</taxon>
        <taxon>Lysobacterales</taxon>
        <taxon>Lysobacteraceae</taxon>
        <taxon>Thermomonas</taxon>
    </lineage>
</organism>
<name>A0A4R3NBU3_9GAMM</name>
<dbReference type="GO" id="GO:0009051">
    <property type="term" value="P:pentose-phosphate shunt, oxidative branch"/>
    <property type="evidence" value="ECO:0007669"/>
    <property type="project" value="TreeGrafter"/>
</dbReference>
<comment type="pathway">
    <text evidence="1 7">Carbohydrate degradation; pentose phosphate pathway; D-ribulose 5-phosphate from D-glucose 6-phosphate (oxidative stage): step 1/3.</text>
</comment>
<protein>
    <recommendedName>
        <fullName evidence="7">Glucose-6-phosphate 1-dehydrogenase</fullName>
        <shortName evidence="7">G6PD</shortName>
        <ecNumber evidence="7">1.1.1.49</ecNumber>
    </recommendedName>
</protein>
<dbReference type="GO" id="GO:0005829">
    <property type="term" value="C:cytosol"/>
    <property type="evidence" value="ECO:0007669"/>
    <property type="project" value="TreeGrafter"/>
</dbReference>
<evidence type="ECO:0000256" key="3">
    <source>
        <dbReference type="ARBA" id="ARBA00022526"/>
    </source>
</evidence>